<evidence type="ECO:0000313" key="2">
    <source>
        <dbReference type="EMBL" id="GBM98901.1"/>
    </source>
</evidence>
<gene>
    <name evidence="4" type="ORF">AVEN_132031_1</name>
    <name evidence="3" type="ORF">AVEN_20459_1</name>
    <name evidence="1" type="ORF">AVEN_255784_1</name>
    <name evidence="2" type="ORF">AVEN_273368_1</name>
</gene>
<evidence type="ECO:0000313" key="3">
    <source>
        <dbReference type="EMBL" id="GBM98906.1"/>
    </source>
</evidence>
<evidence type="ECO:0000313" key="1">
    <source>
        <dbReference type="EMBL" id="GBM98889.1"/>
    </source>
</evidence>
<evidence type="ECO:0000313" key="5">
    <source>
        <dbReference type="Proteomes" id="UP000499080"/>
    </source>
</evidence>
<dbReference type="Proteomes" id="UP000499080">
    <property type="component" value="Unassembled WGS sequence"/>
</dbReference>
<evidence type="ECO:0000313" key="4">
    <source>
        <dbReference type="EMBL" id="GBM98916.1"/>
    </source>
</evidence>
<comment type="caution">
    <text evidence="1">The sequence shown here is derived from an EMBL/GenBank/DDBJ whole genome shotgun (WGS) entry which is preliminary data.</text>
</comment>
<dbReference type="EMBL" id="BGPR01113732">
    <property type="protein sequence ID" value="GBM98916.1"/>
    <property type="molecule type" value="Genomic_DNA"/>
</dbReference>
<organism evidence="1 5">
    <name type="scientific">Araneus ventricosus</name>
    <name type="common">Orbweaver spider</name>
    <name type="synonym">Epeira ventricosa</name>
    <dbReference type="NCBI Taxonomy" id="182803"/>
    <lineage>
        <taxon>Eukaryota</taxon>
        <taxon>Metazoa</taxon>
        <taxon>Ecdysozoa</taxon>
        <taxon>Arthropoda</taxon>
        <taxon>Chelicerata</taxon>
        <taxon>Arachnida</taxon>
        <taxon>Araneae</taxon>
        <taxon>Araneomorphae</taxon>
        <taxon>Entelegynae</taxon>
        <taxon>Araneoidea</taxon>
        <taxon>Araneidae</taxon>
        <taxon>Araneus</taxon>
    </lineage>
</organism>
<dbReference type="EMBL" id="BGPR01113726">
    <property type="protein sequence ID" value="GBM98901.1"/>
    <property type="molecule type" value="Genomic_DNA"/>
</dbReference>
<keyword evidence="5" id="KW-1185">Reference proteome</keyword>
<name>A0A4Y2KA95_ARAVE</name>
<sequence>MWSLRTHEMVDYVLGMEFRRDSCKFRRNLSIPSTSAISSSRIVRGGLERSATFLPRHPMHALLDSSRVTPKALIPHDKFYEIE</sequence>
<reference evidence="1 5" key="1">
    <citation type="journal article" date="2019" name="Sci. Rep.">
        <title>Orb-weaving spider Araneus ventricosus genome elucidates the spidroin gene catalogue.</title>
        <authorList>
            <person name="Kono N."/>
            <person name="Nakamura H."/>
            <person name="Ohtoshi R."/>
            <person name="Moran D.A.P."/>
            <person name="Shinohara A."/>
            <person name="Yoshida Y."/>
            <person name="Fujiwara M."/>
            <person name="Mori M."/>
            <person name="Tomita M."/>
            <person name="Arakawa K."/>
        </authorList>
    </citation>
    <scope>NUCLEOTIDE SEQUENCE [LARGE SCALE GENOMIC DNA]</scope>
</reference>
<dbReference type="EMBL" id="BGPR01113727">
    <property type="protein sequence ID" value="GBM98906.1"/>
    <property type="molecule type" value="Genomic_DNA"/>
</dbReference>
<dbReference type="EMBL" id="BGPR01113722">
    <property type="protein sequence ID" value="GBM98889.1"/>
    <property type="molecule type" value="Genomic_DNA"/>
</dbReference>
<accession>A0A4Y2KA95</accession>
<protein>
    <submittedName>
        <fullName evidence="1">Uncharacterized protein</fullName>
    </submittedName>
</protein>
<dbReference type="AlphaFoldDB" id="A0A4Y2KA95"/>
<proteinExistence type="predicted"/>